<dbReference type="SMART" id="SM00353">
    <property type="entry name" value="HLH"/>
    <property type="match status" value="1"/>
</dbReference>
<feature type="region of interest" description="Disordered" evidence="6">
    <location>
        <begin position="47"/>
        <end position="81"/>
    </location>
</feature>
<dbReference type="Gene3D" id="4.10.280.10">
    <property type="entry name" value="Helix-loop-helix DNA-binding domain"/>
    <property type="match status" value="1"/>
</dbReference>
<reference evidence="8 9" key="1">
    <citation type="submission" date="2019-12" db="EMBL/GenBank/DDBJ databases">
        <authorList>
            <person name="Alioto T."/>
            <person name="Alioto T."/>
            <person name="Gomez Garrido J."/>
        </authorList>
    </citation>
    <scope>NUCLEOTIDE SEQUENCE [LARGE SCALE GENOMIC DNA]</scope>
</reference>
<feature type="compositionally biased region" description="Low complexity" evidence="6">
    <location>
        <begin position="57"/>
        <end position="67"/>
    </location>
</feature>
<organism evidence="8 9">
    <name type="scientific">Olea europaea subsp. europaea</name>
    <dbReference type="NCBI Taxonomy" id="158383"/>
    <lineage>
        <taxon>Eukaryota</taxon>
        <taxon>Viridiplantae</taxon>
        <taxon>Streptophyta</taxon>
        <taxon>Embryophyta</taxon>
        <taxon>Tracheophyta</taxon>
        <taxon>Spermatophyta</taxon>
        <taxon>Magnoliopsida</taxon>
        <taxon>eudicotyledons</taxon>
        <taxon>Gunneridae</taxon>
        <taxon>Pentapetalae</taxon>
        <taxon>asterids</taxon>
        <taxon>lamiids</taxon>
        <taxon>Lamiales</taxon>
        <taxon>Oleaceae</taxon>
        <taxon>Oleeae</taxon>
        <taxon>Olea</taxon>
    </lineage>
</organism>
<dbReference type="PANTHER" id="PTHR16223">
    <property type="entry name" value="TRANSCRIPTION FACTOR BHLH83-RELATED"/>
    <property type="match status" value="1"/>
</dbReference>
<evidence type="ECO:0000256" key="5">
    <source>
        <dbReference type="ARBA" id="ARBA00023242"/>
    </source>
</evidence>
<dbReference type="PROSITE" id="PS50888">
    <property type="entry name" value="BHLH"/>
    <property type="match status" value="1"/>
</dbReference>
<comment type="subcellular location">
    <subcellularLocation>
        <location evidence="1">Nucleus</location>
    </subcellularLocation>
</comment>
<dbReference type="Gramene" id="OE9A114339T2">
    <property type="protein sequence ID" value="OE9A114339C2"/>
    <property type="gene ID" value="OE9A114339"/>
</dbReference>
<gene>
    <name evidence="8" type="ORF">OLEA9_A114339</name>
</gene>
<dbReference type="PANTHER" id="PTHR16223:SF51">
    <property type="entry name" value="TRANSCRIPTION FACTOR BHLH117-RELATED"/>
    <property type="match status" value="1"/>
</dbReference>
<feature type="compositionally biased region" description="Polar residues" evidence="6">
    <location>
        <begin position="8"/>
        <end position="26"/>
    </location>
</feature>
<name>A0A8S0T828_OLEEU</name>
<dbReference type="AlphaFoldDB" id="A0A8S0T828"/>
<dbReference type="CDD" id="cd11393">
    <property type="entry name" value="bHLH_AtbHLH_like"/>
    <property type="match status" value="1"/>
</dbReference>
<evidence type="ECO:0000259" key="7">
    <source>
        <dbReference type="PROSITE" id="PS50888"/>
    </source>
</evidence>
<dbReference type="Proteomes" id="UP000594638">
    <property type="component" value="Unassembled WGS sequence"/>
</dbReference>
<accession>A0A8S0T828</accession>
<dbReference type="InterPro" id="IPR045843">
    <property type="entry name" value="IND-like"/>
</dbReference>
<dbReference type="OrthoDB" id="2019494at2759"/>
<dbReference type="GO" id="GO:0000978">
    <property type="term" value="F:RNA polymerase II cis-regulatory region sequence-specific DNA binding"/>
    <property type="evidence" value="ECO:0007669"/>
    <property type="project" value="TreeGrafter"/>
</dbReference>
<comment type="caution">
    <text evidence="8">The sequence shown here is derived from an EMBL/GenBank/DDBJ whole genome shotgun (WGS) entry which is preliminary data.</text>
</comment>
<proteinExistence type="predicted"/>
<keyword evidence="9" id="KW-1185">Reference proteome</keyword>
<keyword evidence="4" id="KW-0804">Transcription</keyword>
<evidence type="ECO:0000256" key="1">
    <source>
        <dbReference type="ARBA" id="ARBA00004123"/>
    </source>
</evidence>
<dbReference type="InterPro" id="IPR036638">
    <property type="entry name" value="HLH_DNA-bd_sf"/>
</dbReference>
<evidence type="ECO:0000313" key="8">
    <source>
        <dbReference type="EMBL" id="CAA3001177.1"/>
    </source>
</evidence>
<evidence type="ECO:0000256" key="3">
    <source>
        <dbReference type="ARBA" id="ARBA00023125"/>
    </source>
</evidence>
<dbReference type="GO" id="GO:0005634">
    <property type="term" value="C:nucleus"/>
    <property type="evidence" value="ECO:0007669"/>
    <property type="project" value="UniProtKB-SubCell"/>
</dbReference>
<dbReference type="EMBL" id="CACTIH010005741">
    <property type="protein sequence ID" value="CAA3001177.1"/>
    <property type="molecule type" value="Genomic_DNA"/>
</dbReference>
<dbReference type="GO" id="GO:0046983">
    <property type="term" value="F:protein dimerization activity"/>
    <property type="evidence" value="ECO:0007669"/>
    <property type="project" value="InterPro"/>
</dbReference>
<dbReference type="InterPro" id="IPR045239">
    <property type="entry name" value="bHLH95_bHLH"/>
</dbReference>
<dbReference type="GO" id="GO:0000981">
    <property type="term" value="F:DNA-binding transcription factor activity, RNA polymerase II-specific"/>
    <property type="evidence" value="ECO:0007669"/>
    <property type="project" value="TreeGrafter"/>
</dbReference>
<evidence type="ECO:0000256" key="6">
    <source>
        <dbReference type="SAM" id="MobiDB-lite"/>
    </source>
</evidence>
<evidence type="ECO:0000313" key="9">
    <source>
        <dbReference type="Proteomes" id="UP000594638"/>
    </source>
</evidence>
<keyword evidence="2" id="KW-0805">Transcription regulation</keyword>
<feature type="region of interest" description="Disordered" evidence="6">
    <location>
        <begin position="1"/>
        <end position="26"/>
    </location>
</feature>
<sequence length="300" mass="33483">MKREITELINQMQPASVGGSSELNRSAGSGLARFRSAPATWLEALLESEEEPSENVLDPPLLSSSKPPQVPPNSATGTSTSQYDTDLSLLETISSGPSPGLSNFLRQNSSPAEFLSQINTDGYFTSFGIPEYTSPSLVNVPPENWALEVEDADKISPKLSSSSQQRGEKRGLVHSFDAETEKLLEDSVMCRTRAKRGCATHPRSIAERVRRTRISDRIRKLQELVPDMDKQTNTTDMLDEAVAYVKFLQNEIQVLHVDKYFFPLSSNDIQFGLGAHYIYDELKEMLLKSFRLITYNMTIL</sequence>
<keyword evidence="5" id="KW-0539">Nucleus</keyword>
<protein>
    <submittedName>
        <fullName evidence="8">Transcription factor bHLH81-like</fullName>
    </submittedName>
</protein>
<feature type="domain" description="BHLH" evidence="7">
    <location>
        <begin position="198"/>
        <end position="248"/>
    </location>
</feature>
<keyword evidence="3" id="KW-0238">DNA-binding</keyword>
<dbReference type="SUPFAM" id="SSF47459">
    <property type="entry name" value="HLH, helix-loop-helix DNA-binding domain"/>
    <property type="match status" value="1"/>
</dbReference>
<dbReference type="Pfam" id="PF00010">
    <property type="entry name" value="HLH"/>
    <property type="match status" value="1"/>
</dbReference>
<dbReference type="InterPro" id="IPR011598">
    <property type="entry name" value="bHLH_dom"/>
</dbReference>
<evidence type="ECO:0000256" key="4">
    <source>
        <dbReference type="ARBA" id="ARBA00023163"/>
    </source>
</evidence>
<evidence type="ECO:0000256" key="2">
    <source>
        <dbReference type="ARBA" id="ARBA00023015"/>
    </source>
</evidence>